<evidence type="ECO:0000256" key="4">
    <source>
        <dbReference type="ARBA" id="ARBA00023163"/>
    </source>
</evidence>
<keyword evidence="8" id="KW-1185">Reference proteome</keyword>
<keyword evidence="1" id="KW-0805">Transcription regulation</keyword>
<evidence type="ECO:0000256" key="5">
    <source>
        <dbReference type="SAM" id="MobiDB-lite"/>
    </source>
</evidence>
<feature type="domain" description="HTH araC/xylS-type" evidence="6">
    <location>
        <begin position="201"/>
        <end position="299"/>
    </location>
</feature>
<feature type="region of interest" description="Disordered" evidence="5">
    <location>
        <begin position="290"/>
        <end position="317"/>
    </location>
</feature>
<dbReference type="InterPro" id="IPR018062">
    <property type="entry name" value="HTH_AraC-typ_CS"/>
</dbReference>
<evidence type="ECO:0000256" key="1">
    <source>
        <dbReference type="ARBA" id="ARBA00023015"/>
    </source>
</evidence>
<dbReference type="PANTHER" id="PTHR46796">
    <property type="entry name" value="HTH-TYPE TRANSCRIPTIONAL ACTIVATOR RHAS-RELATED"/>
    <property type="match status" value="1"/>
</dbReference>
<dbReference type="PROSITE" id="PS01124">
    <property type="entry name" value="HTH_ARAC_FAMILY_2"/>
    <property type="match status" value="1"/>
</dbReference>
<keyword evidence="3" id="KW-0010">Activator</keyword>
<dbReference type="InterPro" id="IPR037923">
    <property type="entry name" value="HTH-like"/>
</dbReference>
<evidence type="ECO:0000313" key="8">
    <source>
        <dbReference type="Proteomes" id="UP000192273"/>
    </source>
</evidence>
<dbReference type="Pfam" id="PF12833">
    <property type="entry name" value="HTH_18"/>
    <property type="match status" value="1"/>
</dbReference>
<dbReference type="InterPro" id="IPR009057">
    <property type="entry name" value="Homeodomain-like_sf"/>
</dbReference>
<dbReference type="InterPro" id="IPR020449">
    <property type="entry name" value="Tscrpt_reg_AraC-type_HTH"/>
</dbReference>
<evidence type="ECO:0000259" key="6">
    <source>
        <dbReference type="PROSITE" id="PS01124"/>
    </source>
</evidence>
<dbReference type="PANTHER" id="PTHR46796:SF7">
    <property type="entry name" value="ARAC FAMILY TRANSCRIPTIONAL REGULATOR"/>
    <property type="match status" value="1"/>
</dbReference>
<reference evidence="7 8" key="1">
    <citation type="submission" date="2017-03" db="EMBL/GenBank/DDBJ databases">
        <title>Genome Sequence of Roseovarius mucosus strain SMR3 Isolated from a culture of the Diatom Skeletonema marinoi.</title>
        <authorList>
            <person name="Topel M."/>
            <person name="Pinder M."/>
            <person name="Johansson O.N."/>
            <person name="Kourtchenko O."/>
            <person name="Godhe A."/>
            <person name="Clarke A.K."/>
        </authorList>
    </citation>
    <scope>NUCLEOTIDE SEQUENCE [LARGE SCALE GENOMIC DNA]</scope>
    <source>
        <strain evidence="7 8">SMR3</strain>
    </source>
</reference>
<dbReference type="GO" id="GO:0003700">
    <property type="term" value="F:DNA-binding transcription factor activity"/>
    <property type="evidence" value="ECO:0007669"/>
    <property type="project" value="InterPro"/>
</dbReference>
<feature type="compositionally biased region" description="Basic and acidic residues" evidence="5">
    <location>
        <begin position="290"/>
        <end position="301"/>
    </location>
</feature>
<protein>
    <submittedName>
        <fullName evidence="7">RCS-specific HTH-type transcriptional activator RclR</fullName>
    </submittedName>
</protein>
<dbReference type="SUPFAM" id="SSF46689">
    <property type="entry name" value="Homeodomain-like"/>
    <property type="match status" value="2"/>
</dbReference>
<dbReference type="AlphaFoldDB" id="A0A1V0RSP3"/>
<gene>
    <name evidence="7" type="primary">rclR</name>
    <name evidence="7" type="ORF">ROSMUCSMR3_03321</name>
</gene>
<dbReference type="EMBL" id="CP020474">
    <property type="protein sequence ID" value="ARE84783.1"/>
    <property type="molecule type" value="Genomic_DNA"/>
</dbReference>
<dbReference type="Gene3D" id="1.10.10.60">
    <property type="entry name" value="Homeodomain-like"/>
    <property type="match status" value="1"/>
</dbReference>
<dbReference type="Pfam" id="PF12852">
    <property type="entry name" value="Cupin_6"/>
    <property type="match status" value="1"/>
</dbReference>
<feature type="compositionally biased region" description="Basic residues" evidence="5">
    <location>
        <begin position="308"/>
        <end position="317"/>
    </location>
</feature>
<keyword evidence="2" id="KW-0238">DNA-binding</keyword>
<evidence type="ECO:0000256" key="2">
    <source>
        <dbReference type="ARBA" id="ARBA00023125"/>
    </source>
</evidence>
<dbReference type="RefSeq" id="WP_081508652.1">
    <property type="nucleotide sequence ID" value="NZ_CP020474.1"/>
</dbReference>
<dbReference type="KEGG" id="rmm:ROSMUCSMR3_03321"/>
<dbReference type="PROSITE" id="PS00041">
    <property type="entry name" value="HTH_ARAC_FAMILY_1"/>
    <property type="match status" value="1"/>
</dbReference>
<dbReference type="InterPro" id="IPR032783">
    <property type="entry name" value="AraC_lig"/>
</dbReference>
<evidence type="ECO:0000256" key="3">
    <source>
        <dbReference type="ARBA" id="ARBA00023159"/>
    </source>
</evidence>
<dbReference type="OrthoDB" id="186587at2"/>
<dbReference type="InterPro" id="IPR050204">
    <property type="entry name" value="AraC_XylS_family_regulators"/>
</dbReference>
<proteinExistence type="predicted"/>
<dbReference type="SUPFAM" id="SSF51215">
    <property type="entry name" value="Regulatory protein AraC"/>
    <property type="match status" value="1"/>
</dbReference>
<sequence length="317" mass="33953">MDTLSGIVALLQPHDCVAAGFDAADDWSIQFERHVGLKCNSVIKGGCWITVDGGKPVWLDAGDCVILPHGLPFIMSARSVSHGTDAHEIYAPVAHGGTASYGGGGEFFMAGSRFLLSGPAAEMLLPSLPPILVVKGGERGEVLAWALNRIARELQEPEPGSALTIAHLSHLILVQALRVFLAQDHSGVTGWLAALSDLNISRAVAAIHAEPSRSWTVAGLAAEAGLSRTIFAERFRQITGRTPLGYLTQWRMLLAMDRLLASDAALARIASDVGYSSESAFAAAFKRETGHSPRRYAREARNGTSRSALRRYRTSND</sequence>
<dbReference type="SMART" id="SM00342">
    <property type="entry name" value="HTH_ARAC"/>
    <property type="match status" value="1"/>
</dbReference>
<organism evidence="7 8">
    <name type="scientific">Roseovarius mucosus</name>
    <dbReference type="NCBI Taxonomy" id="215743"/>
    <lineage>
        <taxon>Bacteria</taxon>
        <taxon>Pseudomonadati</taxon>
        <taxon>Pseudomonadota</taxon>
        <taxon>Alphaproteobacteria</taxon>
        <taxon>Rhodobacterales</taxon>
        <taxon>Roseobacteraceae</taxon>
        <taxon>Roseovarius</taxon>
    </lineage>
</organism>
<keyword evidence="4" id="KW-0804">Transcription</keyword>
<dbReference type="PRINTS" id="PR00032">
    <property type="entry name" value="HTHARAC"/>
</dbReference>
<accession>A0A1V0RSP3</accession>
<name>A0A1V0RSP3_9RHOB</name>
<dbReference type="Proteomes" id="UP000192273">
    <property type="component" value="Chromosome"/>
</dbReference>
<dbReference type="InterPro" id="IPR011051">
    <property type="entry name" value="RmlC_Cupin_sf"/>
</dbReference>
<evidence type="ECO:0000313" key="7">
    <source>
        <dbReference type="EMBL" id="ARE84783.1"/>
    </source>
</evidence>
<dbReference type="InterPro" id="IPR018060">
    <property type="entry name" value="HTH_AraC"/>
</dbReference>
<dbReference type="GO" id="GO:0043565">
    <property type="term" value="F:sequence-specific DNA binding"/>
    <property type="evidence" value="ECO:0007669"/>
    <property type="project" value="InterPro"/>
</dbReference>
<dbReference type="SUPFAM" id="SSF51182">
    <property type="entry name" value="RmlC-like cupins"/>
    <property type="match status" value="1"/>
</dbReference>